<reference evidence="2 3" key="1">
    <citation type="submission" date="2018-03" db="EMBL/GenBank/DDBJ databases">
        <title>Genomic Encyclopedia of Archaeal and Bacterial Type Strains, Phase II (KMG-II): from individual species to whole genera.</title>
        <authorList>
            <person name="Goeker M."/>
        </authorList>
    </citation>
    <scope>NUCLEOTIDE SEQUENCE [LARGE SCALE GENOMIC DNA]</scope>
    <source>
        <strain evidence="2 3">DSM 29057</strain>
    </source>
</reference>
<evidence type="ECO:0000313" key="3">
    <source>
        <dbReference type="Proteomes" id="UP000241964"/>
    </source>
</evidence>
<organism evidence="2 3">
    <name type="scientific">Dyadobacter jiangsuensis</name>
    <dbReference type="NCBI Taxonomy" id="1591085"/>
    <lineage>
        <taxon>Bacteria</taxon>
        <taxon>Pseudomonadati</taxon>
        <taxon>Bacteroidota</taxon>
        <taxon>Cytophagia</taxon>
        <taxon>Cytophagales</taxon>
        <taxon>Spirosomataceae</taxon>
        <taxon>Dyadobacter</taxon>
    </lineage>
</organism>
<gene>
    <name evidence="2" type="ORF">CLV60_12538</name>
</gene>
<dbReference type="Gene3D" id="3.30.2310.20">
    <property type="entry name" value="RelE-like"/>
    <property type="match status" value="1"/>
</dbReference>
<name>A0A2P8FDS7_9BACT</name>
<keyword evidence="1" id="KW-1277">Toxin-antitoxin system</keyword>
<protein>
    <submittedName>
        <fullName evidence="2">mRNA interferase RelE/StbE</fullName>
    </submittedName>
</protein>
<dbReference type="InterPro" id="IPR035093">
    <property type="entry name" value="RelE/ParE_toxin_dom_sf"/>
</dbReference>
<dbReference type="AlphaFoldDB" id="A0A2P8FDS7"/>
<comment type="caution">
    <text evidence="2">The sequence shown here is derived from an EMBL/GenBank/DDBJ whole genome shotgun (WGS) entry which is preliminary data.</text>
</comment>
<dbReference type="Proteomes" id="UP000241964">
    <property type="component" value="Unassembled WGS sequence"/>
</dbReference>
<dbReference type="OrthoDB" id="9805098at2"/>
<dbReference type="Pfam" id="PF05016">
    <property type="entry name" value="ParE_toxin"/>
    <property type="match status" value="1"/>
</dbReference>
<dbReference type="RefSeq" id="WP_106599472.1">
    <property type="nucleotide sequence ID" value="NZ_PYAS01000025.1"/>
</dbReference>
<dbReference type="InterPro" id="IPR007712">
    <property type="entry name" value="RelE/ParE_toxin"/>
</dbReference>
<accession>A0A2P8FDS7</accession>
<sequence length="86" mass="10194">MYKVSIKNSALKEIQQIPKDFRIKIIETIDSLANNPRPGGVKKLENFRNSYRVRVGQYRIVYEIEDRQLVVEVIKVGNRKEVYRNK</sequence>
<dbReference type="PANTHER" id="PTHR38813:SF1">
    <property type="entry name" value="TOXIN RELE1-RELATED"/>
    <property type="match status" value="1"/>
</dbReference>
<dbReference type="EMBL" id="PYAS01000025">
    <property type="protein sequence ID" value="PSL19866.1"/>
    <property type="molecule type" value="Genomic_DNA"/>
</dbReference>
<proteinExistence type="predicted"/>
<evidence type="ECO:0000256" key="1">
    <source>
        <dbReference type="ARBA" id="ARBA00022649"/>
    </source>
</evidence>
<evidence type="ECO:0000313" key="2">
    <source>
        <dbReference type="EMBL" id="PSL19866.1"/>
    </source>
</evidence>
<keyword evidence="3" id="KW-1185">Reference proteome</keyword>
<dbReference type="InterPro" id="IPR052747">
    <property type="entry name" value="TA_system_RelE_toxin"/>
</dbReference>
<dbReference type="SUPFAM" id="SSF143011">
    <property type="entry name" value="RelE-like"/>
    <property type="match status" value="1"/>
</dbReference>
<dbReference type="PANTHER" id="PTHR38813">
    <property type="match status" value="1"/>
</dbReference>